<name>A0ACC0WD19_9STRA</name>
<proteinExistence type="predicted"/>
<reference evidence="1 2" key="1">
    <citation type="journal article" date="2022" name="bioRxiv">
        <title>The genome of the oomycete Peronosclerospora sorghi, a cosmopolitan pathogen of maize and sorghum, is inflated with dispersed pseudogenes.</title>
        <authorList>
            <person name="Fletcher K."/>
            <person name="Martin F."/>
            <person name="Isakeit T."/>
            <person name="Cavanaugh K."/>
            <person name="Magill C."/>
            <person name="Michelmore R."/>
        </authorList>
    </citation>
    <scope>NUCLEOTIDE SEQUENCE [LARGE SCALE GENOMIC DNA]</scope>
    <source>
        <strain evidence="1">P6</strain>
    </source>
</reference>
<sequence length="886" mass="97639">MGRDRGPPSGVGPASSRPFAECDFLSPHEQTVTRKRRMDGVVGGLSPLVPRPLPSALHPLTLEAVTSTSPSMLQRLVAGHADPIMSTNLLSSSGGRWARDPEQEPELRFGGREEPTKRSRVTSAYAFPDTRGSRAMAAPQTTTVDSSEDERRDEDNREEQFQAMLEGSQSLLDDVSISQERTQECTPGTQEDTSPSRCCMRLVLHPDVDRALTAFQRQALKKKGLYGIDMNMVPSSVTLGREEYSGIFDKRTSGVDPVKLSRTHCILATAVDPETQCWRVFITDTSTNGIRIDDVQVQKGKKYQLVDGQTITLLSSRHGAMQLGYVVEDPRVSRRREGSSSGIQQARIAESLDKSQQGPTFQESTLGVLFSAPLVGKDVHGKYHPIAELDFKREYSILQKSLSEASKFAKRPGEPSDPTSSAMLLCPRPISIVAHFANTTTFRAMITLGCRALHFSGHGDENHLYFEDGMGLVHPIPHKGLQELFLAGGCAGETTLRLVFVSACSSAPLANAFVTCGIPHVIGVRTNQKIEDYAAIEFTRAFYLALATGKSVGASFTIAQQSVAKSPNIRGPMAAAAKFMLLPEDGDHAEVIFPLAAVDVSNPMHLEPLKGKKYPTLWFDDLPAMCQGFCNRSVDVYKICLALMMMQSRITRLVTICGEEGIGKTAVAHAVANYVGPRITAEGGVRIFSVARLAQNEVDEHVGMMRRNINIENCRYRVLSRLKTLVSDYLKQHKARMKLKNLQMLLILDGCDYLLRQDARPDRFRAFLSDLLTNNAWLKIVLTARTSIATDGAVHGYGERLYTLSRFDMESATKMLVSLVSRPIRMDELKHARAPISADKLELIASHPALRSTKGIPKRIADLAGKLNETIMDDIPVDEHDNDFTR</sequence>
<accession>A0ACC0WD19</accession>
<keyword evidence="2" id="KW-1185">Reference proteome</keyword>
<evidence type="ECO:0000313" key="1">
    <source>
        <dbReference type="EMBL" id="KAI9916457.1"/>
    </source>
</evidence>
<protein>
    <submittedName>
        <fullName evidence="1">Uncharacterized protein</fullName>
    </submittedName>
</protein>
<dbReference type="EMBL" id="CM047581">
    <property type="protein sequence ID" value="KAI9916457.1"/>
    <property type="molecule type" value="Genomic_DNA"/>
</dbReference>
<comment type="caution">
    <text evidence="1">The sequence shown here is derived from an EMBL/GenBank/DDBJ whole genome shotgun (WGS) entry which is preliminary data.</text>
</comment>
<dbReference type="Proteomes" id="UP001163321">
    <property type="component" value="Chromosome 2"/>
</dbReference>
<gene>
    <name evidence="1" type="ORF">PsorP6_016827</name>
</gene>
<evidence type="ECO:0000313" key="2">
    <source>
        <dbReference type="Proteomes" id="UP001163321"/>
    </source>
</evidence>
<organism evidence="1 2">
    <name type="scientific">Peronosclerospora sorghi</name>
    <dbReference type="NCBI Taxonomy" id="230839"/>
    <lineage>
        <taxon>Eukaryota</taxon>
        <taxon>Sar</taxon>
        <taxon>Stramenopiles</taxon>
        <taxon>Oomycota</taxon>
        <taxon>Peronosporomycetes</taxon>
        <taxon>Peronosporales</taxon>
        <taxon>Peronosporaceae</taxon>
        <taxon>Peronosclerospora</taxon>
    </lineage>
</organism>